<keyword evidence="2" id="KW-0812">Transmembrane</keyword>
<dbReference type="Pfam" id="PF00909">
    <property type="entry name" value="Ammonium_transp"/>
    <property type="match status" value="1"/>
</dbReference>
<name>A0A8T2ZSF4_POPDE</name>
<keyword evidence="3" id="KW-1133">Transmembrane helix</keyword>
<evidence type="ECO:0000256" key="1">
    <source>
        <dbReference type="ARBA" id="ARBA00004141"/>
    </source>
</evidence>
<evidence type="ECO:0000256" key="3">
    <source>
        <dbReference type="ARBA" id="ARBA00022989"/>
    </source>
</evidence>
<dbReference type="PANTHER" id="PTHR11730:SF95">
    <property type="entry name" value="AMMONIUM TRANSPORTER 1 MEMBER 3"/>
    <property type="match status" value="1"/>
</dbReference>
<keyword evidence="4" id="KW-0472">Membrane</keyword>
<accession>A0A8T2ZSF4</accession>
<protein>
    <recommendedName>
        <fullName evidence="5">Ammonium transporter AmtB-like domain-containing protein</fullName>
    </recommendedName>
</protein>
<dbReference type="AlphaFoldDB" id="A0A8T2ZSF4"/>
<dbReference type="InterPro" id="IPR029020">
    <property type="entry name" value="Ammonium/urea_transptr"/>
</dbReference>
<dbReference type="GO" id="GO:0097272">
    <property type="term" value="P:ammonium homeostasis"/>
    <property type="evidence" value="ECO:0007669"/>
    <property type="project" value="TreeGrafter"/>
</dbReference>
<proteinExistence type="predicted"/>
<reference evidence="6" key="1">
    <citation type="journal article" date="2021" name="J. Hered.">
        <title>Genome Assembly of Salicaceae Populus deltoides (Eastern Cottonwood) I-69 Based on Nanopore Sequencing and Hi-C Technologies.</title>
        <authorList>
            <person name="Bai S."/>
            <person name="Wu H."/>
            <person name="Zhang J."/>
            <person name="Pan Z."/>
            <person name="Zhao W."/>
            <person name="Li Z."/>
            <person name="Tong C."/>
        </authorList>
    </citation>
    <scope>NUCLEOTIDE SEQUENCE</scope>
    <source>
        <tissue evidence="6">Leaf</tissue>
    </source>
</reference>
<sequence length="243" mass="25839">MGFYYCSRWNYQRLHSRKNLIHSNQLLGSGAIDFAGSGVVHLVGGVAGLRGSFIQVPRAALTTTLAGSSAGITTLFGRRLLVGHWDSLDVCNGLLGGFVAITSGCSVVEPGAAIVCGFCAARVLIGLNIVTLKLQFDDPLEATQLHGGCGAWRLIFTGLFAKKEFVIQAYNSGEAGVLKMLRISIDEEVAGLDISSPGGYAYPAHPEESHPRFCADYMRIALSKLSRAPTCLLENQSAASYAP</sequence>
<dbReference type="PANTHER" id="PTHR11730">
    <property type="entry name" value="AMMONIUM TRANSPORTER"/>
    <property type="match status" value="1"/>
</dbReference>
<dbReference type="SUPFAM" id="SSF111352">
    <property type="entry name" value="Ammonium transporter"/>
    <property type="match status" value="1"/>
</dbReference>
<dbReference type="Proteomes" id="UP000807159">
    <property type="component" value="Chromosome 1"/>
</dbReference>
<comment type="caution">
    <text evidence="6">The sequence shown here is derived from an EMBL/GenBank/DDBJ whole genome shotgun (WGS) entry which is preliminary data.</text>
</comment>
<evidence type="ECO:0000313" key="7">
    <source>
        <dbReference type="Proteomes" id="UP000807159"/>
    </source>
</evidence>
<dbReference type="GO" id="GO:0008519">
    <property type="term" value="F:ammonium channel activity"/>
    <property type="evidence" value="ECO:0007669"/>
    <property type="project" value="InterPro"/>
</dbReference>
<keyword evidence="7" id="KW-1185">Reference proteome</keyword>
<feature type="domain" description="Ammonium transporter AmtB-like" evidence="5">
    <location>
        <begin position="58"/>
        <end position="166"/>
    </location>
</feature>
<evidence type="ECO:0000259" key="5">
    <source>
        <dbReference type="Pfam" id="PF00909"/>
    </source>
</evidence>
<evidence type="ECO:0000256" key="4">
    <source>
        <dbReference type="ARBA" id="ARBA00023136"/>
    </source>
</evidence>
<dbReference type="Gene3D" id="1.10.3430.10">
    <property type="entry name" value="Ammonium transporter AmtB like domains"/>
    <property type="match status" value="2"/>
</dbReference>
<organism evidence="6 7">
    <name type="scientific">Populus deltoides</name>
    <name type="common">Eastern poplar</name>
    <name type="synonym">Eastern cottonwood</name>
    <dbReference type="NCBI Taxonomy" id="3696"/>
    <lineage>
        <taxon>Eukaryota</taxon>
        <taxon>Viridiplantae</taxon>
        <taxon>Streptophyta</taxon>
        <taxon>Embryophyta</taxon>
        <taxon>Tracheophyta</taxon>
        <taxon>Spermatophyta</taxon>
        <taxon>Magnoliopsida</taxon>
        <taxon>eudicotyledons</taxon>
        <taxon>Gunneridae</taxon>
        <taxon>Pentapetalae</taxon>
        <taxon>rosids</taxon>
        <taxon>fabids</taxon>
        <taxon>Malpighiales</taxon>
        <taxon>Salicaceae</taxon>
        <taxon>Saliceae</taxon>
        <taxon>Populus</taxon>
    </lineage>
</organism>
<gene>
    <name evidence="6" type="ORF">H0E87_001638</name>
</gene>
<dbReference type="GO" id="GO:0005886">
    <property type="term" value="C:plasma membrane"/>
    <property type="evidence" value="ECO:0007669"/>
    <property type="project" value="TreeGrafter"/>
</dbReference>
<dbReference type="InterPro" id="IPR024041">
    <property type="entry name" value="NH4_transpt_AmtB-like_dom"/>
</dbReference>
<comment type="subcellular location">
    <subcellularLocation>
        <location evidence="1">Membrane</location>
        <topology evidence="1">Multi-pass membrane protein</topology>
    </subcellularLocation>
</comment>
<evidence type="ECO:0000313" key="6">
    <source>
        <dbReference type="EMBL" id="KAH8520248.1"/>
    </source>
</evidence>
<dbReference type="EMBL" id="JACEGQ020000001">
    <property type="protein sequence ID" value="KAH8520248.1"/>
    <property type="molecule type" value="Genomic_DNA"/>
</dbReference>
<evidence type="ECO:0000256" key="2">
    <source>
        <dbReference type="ARBA" id="ARBA00022692"/>
    </source>
</evidence>